<evidence type="ECO:0000313" key="12">
    <source>
        <dbReference type="EMBL" id="MFC5665274.1"/>
    </source>
</evidence>
<keyword evidence="3" id="KW-0964">Secreted</keyword>
<gene>
    <name evidence="12" type="ORF">ACFP3U_20100</name>
</gene>
<feature type="chain" id="PRO_5045063295" evidence="10">
    <location>
        <begin position="34"/>
        <end position="453"/>
    </location>
</feature>
<comment type="caution">
    <text evidence="12">The sequence shown here is derived from an EMBL/GenBank/DDBJ whole genome shotgun (WGS) entry which is preliminary data.</text>
</comment>
<evidence type="ECO:0000256" key="4">
    <source>
        <dbReference type="ARBA" id="ARBA00022651"/>
    </source>
</evidence>
<evidence type="ECO:0000256" key="3">
    <source>
        <dbReference type="ARBA" id="ARBA00022525"/>
    </source>
</evidence>
<dbReference type="PROSITE" id="PS50231">
    <property type="entry name" value="RICIN_B_LECTIN"/>
    <property type="match status" value="1"/>
</dbReference>
<dbReference type="SUPFAM" id="SSF53474">
    <property type="entry name" value="alpha/beta-Hydrolases"/>
    <property type="match status" value="1"/>
</dbReference>
<dbReference type="InterPro" id="IPR029058">
    <property type="entry name" value="AB_hydrolase_fold"/>
</dbReference>
<comment type="function">
    <text evidence="9">Involved in degradation of plant cell walls. Hydrolyzes the feruloyl-arabinose ester bond in arabinoxylans, and the feruloyl-galactose ester bond in pectin. Active against paranitrophenyl-acetate, methyl ferulate and wheat arabinoxylan.</text>
</comment>
<evidence type="ECO:0000259" key="11">
    <source>
        <dbReference type="SMART" id="SM00458"/>
    </source>
</evidence>
<protein>
    <submittedName>
        <fullName evidence="12">Ricin-type beta-trefoil lectin domain protein</fullName>
    </submittedName>
</protein>
<keyword evidence="5 10" id="KW-0732">Signal</keyword>
<organism evidence="12 13">
    <name type="scientific">Kitasatospora misakiensis</name>
    <dbReference type="NCBI Taxonomy" id="67330"/>
    <lineage>
        <taxon>Bacteria</taxon>
        <taxon>Bacillati</taxon>
        <taxon>Actinomycetota</taxon>
        <taxon>Actinomycetes</taxon>
        <taxon>Kitasatosporales</taxon>
        <taxon>Streptomycetaceae</taxon>
        <taxon>Kitasatospora</taxon>
    </lineage>
</organism>
<evidence type="ECO:0000256" key="8">
    <source>
        <dbReference type="ARBA" id="ARBA00023326"/>
    </source>
</evidence>
<evidence type="ECO:0000256" key="2">
    <source>
        <dbReference type="ARBA" id="ARBA00010278"/>
    </source>
</evidence>
<dbReference type="SUPFAM" id="SSF50370">
    <property type="entry name" value="Ricin B-like lectins"/>
    <property type="match status" value="1"/>
</dbReference>
<keyword evidence="13" id="KW-1185">Reference proteome</keyword>
<dbReference type="Proteomes" id="UP001595975">
    <property type="component" value="Unassembled WGS sequence"/>
</dbReference>
<evidence type="ECO:0000256" key="1">
    <source>
        <dbReference type="ARBA" id="ARBA00004613"/>
    </source>
</evidence>
<dbReference type="SMART" id="SM00458">
    <property type="entry name" value="RICIN"/>
    <property type="match status" value="1"/>
</dbReference>
<comment type="similarity">
    <text evidence="2">Belongs to the faeC family.</text>
</comment>
<evidence type="ECO:0000256" key="9">
    <source>
        <dbReference type="ARBA" id="ARBA00025250"/>
    </source>
</evidence>
<dbReference type="PANTHER" id="PTHR38050:SF1">
    <property type="entry name" value="FERULOYL ESTERASE C"/>
    <property type="match status" value="1"/>
</dbReference>
<reference evidence="13" key="1">
    <citation type="journal article" date="2019" name="Int. J. Syst. Evol. Microbiol.">
        <title>The Global Catalogue of Microorganisms (GCM) 10K type strain sequencing project: providing services to taxonomists for standard genome sequencing and annotation.</title>
        <authorList>
            <consortium name="The Broad Institute Genomics Platform"/>
            <consortium name="The Broad Institute Genome Sequencing Center for Infectious Disease"/>
            <person name="Wu L."/>
            <person name="Ma J."/>
        </authorList>
    </citation>
    <scope>NUCLEOTIDE SEQUENCE [LARGE SCALE GENOMIC DNA]</scope>
    <source>
        <strain evidence="13">CGMCC 4.1437</strain>
    </source>
</reference>
<dbReference type="CDD" id="cd23418">
    <property type="entry name" value="beta-trefoil_Ricin_XLN-like"/>
    <property type="match status" value="1"/>
</dbReference>
<keyword evidence="4" id="KW-0858">Xylan degradation</keyword>
<evidence type="ECO:0000256" key="6">
    <source>
        <dbReference type="ARBA" id="ARBA00022801"/>
    </source>
</evidence>
<dbReference type="RefSeq" id="WP_380226960.1">
    <property type="nucleotide sequence ID" value="NZ_JBHSOF010000025.1"/>
</dbReference>
<proteinExistence type="inferred from homology"/>
<evidence type="ECO:0000313" key="13">
    <source>
        <dbReference type="Proteomes" id="UP001595975"/>
    </source>
</evidence>
<keyword evidence="8" id="KW-0624">Polysaccharide degradation</keyword>
<feature type="signal peptide" evidence="10">
    <location>
        <begin position="1"/>
        <end position="33"/>
    </location>
</feature>
<dbReference type="Pfam" id="PF00652">
    <property type="entry name" value="Ricin_B_lectin"/>
    <property type="match status" value="1"/>
</dbReference>
<evidence type="ECO:0000256" key="7">
    <source>
        <dbReference type="ARBA" id="ARBA00023277"/>
    </source>
</evidence>
<dbReference type="InterPro" id="IPR000772">
    <property type="entry name" value="Ricin_B_lectin"/>
</dbReference>
<name>A0ABW0X7Q3_9ACTN</name>
<keyword evidence="7" id="KW-0119">Carbohydrate metabolism</keyword>
<keyword evidence="6" id="KW-0378">Hydrolase</keyword>
<evidence type="ECO:0000256" key="5">
    <source>
        <dbReference type="ARBA" id="ARBA00022729"/>
    </source>
</evidence>
<accession>A0ABW0X7Q3</accession>
<evidence type="ECO:0000256" key="10">
    <source>
        <dbReference type="SAM" id="SignalP"/>
    </source>
</evidence>
<dbReference type="Gene3D" id="3.40.50.1820">
    <property type="entry name" value="alpha/beta hydrolase"/>
    <property type="match status" value="1"/>
</dbReference>
<feature type="domain" description="Ricin B lectin" evidence="11">
    <location>
        <begin position="323"/>
        <end position="452"/>
    </location>
</feature>
<dbReference type="Gene3D" id="2.80.10.50">
    <property type="match status" value="1"/>
</dbReference>
<comment type="subcellular location">
    <subcellularLocation>
        <location evidence="1">Secreted</location>
    </subcellularLocation>
</comment>
<dbReference type="PANTHER" id="PTHR38050">
    <property type="match status" value="1"/>
</dbReference>
<dbReference type="InterPro" id="IPR035992">
    <property type="entry name" value="Ricin_B-like_lectins"/>
</dbReference>
<dbReference type="EMBL" id="JBHSOF010000025">
    <property type="protein sequence ID" value="MFC5665274.1"/>
    <property type="molecule type" value="Genomic_DNA"/>
</dbReference>
<dbReference type="InterPro" id="IPR043595">
    <property type="entry name" value="FaeB/C/D"/>
</dbReference>
<sequence>MKRRSPFTAVPAALAVIVAVISMVLSSGLSASAAPVRAAAAAPAAPAAGTGGCGKPAALTSGGHTISSSGQNRSYILRVPANYDQNRPYRLVFGFHWRGGTANDVDSGGTDGYNWSYYGLRRLADLDNNGTIFVAPQGFDNGWANSNGQDITFVDDITRQVEAGLCVDPTQLFSTGFSYGAGMSYALACARPTVFRAVATYAAANLSGCNGGTQPIAYMGVHGLRDNVLSISGGRAIRDQFVRNNGCTPQNPPEPANGSLTHTVTAYSGCKSGYPVVWAAFDGAGHDPGPIDGCTCDGWRTWTSGEVWKFFSQFGSTTPTPGGGTQAIVGQASGRCVDIGNSSTTNGTQAQLWDCHGGTNQRWTYNTTSKQLMVYGNKCLDASAKGTENGTAAVIWDCNGQTNQQWNVNADGTITGVQSGLCLDATGTATANGTKVQLWACSGAGNQKWSLRS</sequence>